<dbReference type="AlphaFoldDB" id="A0A7W4Z930"/>
<keyword evidence="4" id="KW-1185">Reference proteome</keyword>
<feature type="transmembrane region" description="Helical" evidence="1">
    <location>
        <begin position="21"/>
        <end position="42"/>
    </location>
</feature>
<feature type="domain" description="Sodium symporter small subunit" evidence="2">
    <location>
        <begin position="10"/>
        <end position="86"/>
    </location>
</feature>
<sequence length="105" mass="12387">MSFESEQHAKDYWRENLRLMLTLLCIWFAVSFGFGILLVDALNAIKLGGFKLGFWFAQQGSIYVFLLLIVVYVIKMNTLDRKYNVHEDHENEEEFEEALEEEFGQ</sequence>
<dbReference type="Pfam" id="PF13937">
    <property type="entry name" value="DUF4212"/>
    <property type="match status" value="1"/>
</dbReference>
<name>A0A7W4Z930_9GAMM</name>
<evidence type="ECO:0000313" key="3">
    <source>
        <dbReference type="EMBL" id="MBB3061166.1"/>
    </source>
</evidence>
<reference evidence="3 4" key="1">
    <citation type="submission" date="2020-08" db="EMBL/GenBank/DDBJ databases">
        <title>Genomic Encyclopedia of Type Strains, Phase III (KMG-III): the genomes of soil and plant-associated and newly described type strains.</title>
        <authorList>
            <person name="Whitman W."/>
        </authorList>
    </citation>
    <scope>NUCLEOTIDE SEQUENCE [LARGE SCALE GENOMIC DNA]</scope>
    <source>
        <strain evidence="3 4">CECT 8799</strain>
    </source>
</reference>
<keyword evidence="1" id="KW-0812">Transmembrane</keyword>
<dbReference type="NCBIfam" id="TIGR03647">
    <property type="entry name" value="Na_symport_sm"/>
    <property type="match status" value="1"/>
</dbReference>
<proteinExistence type="predicted"/>
<organism evidence="3 4">
    <name type="scientific">Microbulbifer rhizosphaerae</name>
    <dbReference type="NCBI Taxonomy" id="1562603"/>
    <lineage>
        <taxon>Bacteria</taxon>
        <taxon>Pseudomonadati</taxon>
        <taxon>Pseudomonadota</taxon>
        <taxon>Gammaproteobacteria</taxon>
        <taxon>Cellvibrionales</taxon>
        <taxon>Microbulbiferaceae</taxon>
        <taxon>Microbulbifer</taxon>
    </lineage>
</organism>
<evidence type="ECO:0000313" key="4">
    <source>
        <dbReference type="Proteomes" id="UP000535937"/>
    </source>
</evidence>
<keyword evidence="1" id="KW-1133">Transmembrane helix</keyword>
<dbReference type="InterPro" id="IPR019886">
    <property type="entry name" value="Na_symporter_ssu"/>
</dbReference>
<dbReference type="Proteomes" id="UP000535937">
    <property type="component" value="Unassembled WGS sequence"/>
</dbReference>
<keyword evidence="1" id="KW-0472">Membrane</keyword>
<gene>
    <name evidence="3" type="ORF">FHS09_001999</name>
</gene>
<protein>
    <submittedName>
        <fullName evidence="3">Putative solute:sodium symporter small subunit</fullName>
    </submittedName>
</protein>
<accession>A0A7W4Z930</accession>
<feature type="transmembrane region" description="Helical" evidence="1">
    <location>
        <begin position="54"/>
        <end position="74"/>
    </location>
</feature>
<dbReference type="EMBL" id="JACHWZ010000008">
    <property type="protein sequence ID" value="MBB3061166.1"/>
    <property type="molecule type" value="Genomic_DNA"/>
</dbReference>
<evidence type="ECO:0000259" key="2">
    <source>
        <dbReference type="Pfam" id="PF13937"/>
    </source>
</evidence>
<dbReference type="RefSeq" id="WP_183459316.1">
    <property type="nucleotide sequence ID" value="NZ_JACHWZ010000008.1"/>
</dbReference>
<evidence type="ECO:0000256" key="1">
    <source>
        <dbReference type="SAM" id="Phobius"/>
    </source>
</evidence>
<comment type="caution">
    <text evidence="3">The sequence shown here is derived from an EMBL/GenBank/DDBJ whole genome shotgun (WGS) entry which is preliminary data.</text>
</comment>